<evidence type="ECO:0000256" key="1">
    <source>
        <dbReference type="SAM" id="SignalP"/>
    </source>
</evidence>
<evidence type="ECO:0008006" key="4">
    <source>
        <dbReference type="Google" id="ProtNLM"/>
    </source>
</evidence>
<keyword evidence="3" id="KW-1185">Reference proteome</keyword>
<name>A0ABP3T1P4_9SPHN</name>
<proteinExistence type="predicted"/>
<feature type="chain" id="PRO_5046499092" description="DUF4402 domain-containing protein" evidence="1">
    <location>
        <begin position="23"/>
        <end position="151"/>
    </location>
</feature>
<feature type="signal peptide" evidence="1">
    <location>
        <begin position="1"/>
        <end position="22"/>
    </location>
</feature>
<evidence type="ECO:0000313" key="2">
    <source>
        <dbReference type="EMBL" id="GAA0673694.1"/>
    </source>
</evidence>
<dbReference type="Pfam" id="PF16219">
    <property type="entry name" value="DUF4879"/>
    <property type="match status" value="1"/>
</dbReference>
<dbReference type="InterPro" id="IPR032624">
    <property type="entry name" value="DUF4879"/>
</dbReference>
<gene>
    <name evidence="2" type="ORF">GCM10009102_26810</name>
</gene>
<keyword evidence="1" id="KW-0732">Signal</keyword>
<organism evidence="2 3">
    <name type="scientific">Sphingomonas insulae</name>
    <dbReference type="NCBI Taxonomy" id="424800"/>
    <lineage>
        <taxon>Bacteria</taxon>
        <taxon>Pseudomonadati</taxon>
        <taxon>Pseudomonadota</taxon>
        <taxon>Alphaproteobacteria</taxon>
        <taxon>Sphingomonadales</taxon>
        <taxon>Sphingomonadaceae</taxon>
        <taxon>Sphingomonas</taxon>
    </lineage>
</organism>
<reference evidence="3" key="1">
    <citation type="journal article" date="2019" name="Int. J. Syst. Evol. Microbiol.">
        <title>The Global Catalogue of Microorganisms (GCM) 10K type strain sequencing project: providing services to taxonomists for standard genome sequencing and annotation.</title>
        <authorList>
            <consortium name="The Broad Institute Genomics Platform"/>
            <consortium name="The Broad Institute Genome Sequencing Center for Infectious Disease"/>
            <person name="Wu L."/>
            <person name="Ma J."/>
        </authorList>
    </citation>
    <scope>NUCLEOTIDE SEQUENCE [LARGE SCALE GENOMIC DNA]</scope>
    <source>
        <strain evidence="3">JCM 14603</strain>
    </source>
</reference>
<accession>A0ABP3T1P4</accession>
<dbReference type="EMBL" id="BAAAES010000009">
    <property type="protein sequence ID" value="GAA0673694.1"/>
    <property type="molecule type" value="Genomic_DNA"/>
</dbReference>
<comment type="caution">
    <text evidence="2">The sequence shown here is derived from an EMBL/GenBank/DDBJ whole genome shotgun (WGS) entry which is preliminary data.</text>
</comment>
<sequence>MIRTLPTTLAALATLVGLGVVAAPAVGQSAPPLTELQIVAVTSASQAERIAPDQRETARHHAGPVTVVVRGKGIGRARLIRLNGAVAMPPSTTRALCGPAVTAGACKPGETTTGVETTYHLGVLPRGTSVMVQDTSANLPAVTLTSEITID</sequence>
<protein>
    <recommendedName>
        <fullName evidence="4">DUF4402 domain-containing protein</fullName>
    </recommendedName>
</protein>
<dbReference type="RefSeq" id="WP_163958249.1">
    <property type="nucleotide sequence ID" value="NZ_BAAAES010000009.1"/>
</dbReference>
<evidence type="ECO:0000313" key="3">
    <source>
        <dbReference type="Proteomes" id="UP001500238"/>
    </source>
</evidence>
<dbReference type="Proteomes" id="UP001500238">
    <property type="component" value="Unassembled WGS sequence"/>
</dbReference>